<evidence type="ECO:0000313" key="1">
    <source>
        <dbReference type="EMBL" id="AZA99185.1"/>
    </source>
</evidence>
<gene>
    <name evidence="1" type="ORF">EG359_06010</name>
    <name evidence="2" type="ORF">SAMN05421768_101157</name>
</gene>
<dbReference type="OrthoDB" id="1239110at2"/>
<evidence type="ECO:0000313" key="2">
    <source>
        <dbReference type="EMBL" id="SIS28046.1"/>
    </source>
</evidence>
<keyword evidence="4" id="KW-1185">Reference proteome</keyword>
<dbReference type="STRING" id="112234.SAMN05421768_101157"/>
<reference evidence="2 3" key="1">
    <citation type="submission" date="2017-01" db="EMBL/GenBank/DDBJ databases">
        <authorList>
            <person name="Mah S.A."/>
            <person name="Swanson W.J."/>
            <person name="Moy G.W."/>
            <person name="Vacquier V.D."/>
        </authorList>
    </citation>
    <scope>NUCLEOTIDE SEQUENCE [LARGE SCALE GENOMIC DNA]</scope>
    <source>
        <strain evidence="2 3">DSM 16927</strain>
    </source>
</reference>
<name>A0A1N7HT98_9FLAO</name>
<dbReference type="RefSeq" id="WP_076351026.1">
    <property type="nucleotide sequence ID" value="NZ_CP033926.1"/>
</dbReference>
<proteinExistence type="predicted"/>
<dbReference type="EMBL" id="FTNZ01000001">
    <property type="protein sequence ID" value="SIS28046.1"/>
    <property type="molecule type" value="Genomic_DNA"/>
</dbReference>
<evidence type="ECO:0000313" key="4">
    <source>
        <dbReference type="Proteomes" id="UP000279541"/>
    </source>
</evidence>
<dbReference type="Gene3D" id="1.10.10.60">
    <property type="entry name" value="Homeodomain-like"/>
    <property type="match status" value="1"/>
</dbReference>
<dbReference type="Proteomes" id="UP000279541">
    <property type="component" value="Chromosome"/>
</dbReference>
<dbReference type="AlphaFoldDB" id="A0A1N7HT98"/>
<evidence type="ECO:0000313" key="3">
    <source>
        <dbReference type="Proteomes" id="UP000186106"/>
    </source>
</evidence>
<dbReference type="Proteomes" id="UP000186106">
    <property type="component" value="Unassembled WGS sequence"/>
</dbReference>
<dbReference type="EMBL" id="CP033926">
    <property type="protein sequence ID" value="AZA99185.1"/>
    <property type="molecule type" value="Genomic_DNA"/>
</dbReference>
<organism evidence="2 3">
    <name type="scientific">Chryseobacterium joostei</name>
    <dbReference type="NCBI Taxonomy" id="112234"/>
    <lineage>
        <taxon>Bacteria</taxon>
        <taxon>Pseudomonadati</taxon>
        <taxon>Bacteroidota</taxon>
        <taxon>Flavobacteriia</taxon>
        <taxon>Flavobacteriales</taxon>
        <taxon>Weeksellaceae</taxon>
        <taxon>Chryseobacterium group</taxon>
        <taxon>Chryseobacterium</taxon>
    </lineage>
</organism>
<dbReference type="KEGG" id="cjt:EG359_06010"/>
<sequence>MNFYTISLLDDLAGRNISKFCNLNFVKPAVLFSDQLELSMRLQSIVDSFYAILKKLDIIPNEAFKKEHVCSFDFTDLNDYDPIVLNVIAKLNWKAQAFKDVFPVHHRYTEGDSMHLVVGIAYLEDIRNGYVHFVDLSVPKHVLQDVPSDVLYIKDLLKSYNQGFKQTLQNYIESKGYIYEHFQRDSKSCLGDSFYRFWLKIKMLEAISDIAFTSLSLKEIAFKNNFSDYENMHKVFVRNGIRLGDIPRLAKLKVGK</sequence>
<accession>A0A1N7HT98</accession>
<reference evidence="1 4" key="2">
    <citation type="submission" date="2018-11" db="EMBL/GenBank/DDBJ databases">
        <title>Proposal to divide the Flavobacteriaceae and reorganize its genera based on Amino Acid Identity values calculated from whole genome sequences.</title>
        <authorList>
            <person name="Nicholson A.C."/>
            <person name="Gulvik C.A."/>
            <person name="Whitney A.M."/>
            <person name="Humrighouse B.W."/>
            <person name="Bell M."/>
            <person name="Holmes B."/>
            <person name="Steigerwalt A.G."/>
            <person name="Villarma A."/>
            <person name="Sheth M."/>
            <person name="Batra D."/>
            <person name="Pryor J."/>
            <person name="Bernardet J.-F."/>
            <person name="Hugo C."/>
            <person name="Kampfer P."/>
            <person name="Newman J."/>
            <person name="McQuiston J.R."/>
        </authorList>
    </citation>
    <scope>NUCLEOTIDE SEQUENCE [LARGE SCALE GENOMIC DNA]</scope>
    <source>
        <strain evidence="1 4">DSM 16927</strain>
    </source>
</reference>
<protein>
    <submittedName>
        <fullName evidence="1">AraC family transcriptional regulator</fullName>
    </submittedName>
</protein>